<gene>
    <name evidence="3" type="ORF">OR16_04677</name>
</gene>
<evidence type="ECO:0000313" key="4">
    <source>
        <dbReference type="Proteomes" id="UP000005808"/>
    </source>
</evidence>
<dbReference type="RefSeq" id="WP_006156740.1">
    <property type="nucleotide sequence ID" value="NZ_AHJE01000012.1"/>
</dbReference>
<feature type="domain" description="Transglycosylase SLT" evidence="2">
    <location>
        <begin position="26"/>
        <end position="121"/>
    </location>
</feature>
<dbReference type="PANTHER" id="PTHR37423">
    <property type="entry name" value="SOLUBLE LYTIC MUREIN TRANSGLYCOSYLASE-RELATED"/>
    <property type="match status" value="1"/>
</dbReference>
<dbReference type="Proteomes" id="UP000005808">
    <property type="component" value="Unassembled WGS sequence"/>
</dbReference>
<organism evidence="3 4">
    <name type="scientific">Cupriavidus basilensis OR16</name>
    <dbReference type="NCBI Taxonomy" id="1127483"/>
    <lineage>
        <taxon>Bacteria</taxon>
        <taxon>Pseudomonadati</taxon>
        <taxon>Pseudomonadota</taxon>
        <taxon>Betaproteobacteria</taxon>
        <taxon>Burkholderiales</taxon>
        <taxon>Burkholderiaceae</taxon>
        <taxon>Cupriavidus</taxon>
    </lineage>
</organism>
<dbReference type="CDD" id="cd00254">
    <property type="entry name" value="LT-like"/>
    <property type="match status" value="1"/>
</dbReference>
<reference evidence="3 4" key="1">
    <citation type="journal article" date="2012" name="J. Bacteriol.">
        <title>De Novo Genome Project of Cupriavidus basilensis OR16.</title>
        <authorList>
            <person name="Cserhati M."/>
            <person name="Kriszt B."/>
            <person name="Szoboszlay S."/>
            <person name="Toth A."/>
            <person name="Szabo I."/>
            <person name="Tancsics A."/>
            <person name="Nagy I."/>
            <person name="Horvath B."/>
            <person name="Nagy I."/>
            <person name="Kukolya J."/>
        </authorList>
    </citation>
    <scope>NUCLEOTIDE SEQUENCE [LARGE SCALE GENOMIC DNA]</scope>
    <source>
        <strain evidence="3 4">OR16</strain>
    </source>
</reference>
<accession>H1S027</accession>
<dbReference type="InterPro" id="IPR008258">
    <property type="entry name" value="Transglycosylase_SLT_dom_1"/>
</dbReference>
<dbReference type="Pfam" id="PF01464">
    <property type="entry name" value="SLT"/>
    <property type="match status" value="1"/>
</dbReference>
<dbReference type="InterPro" id="IPR023346">
    <property type="entry name" value="Lysozyme-like_dom_sf"/>
</dbReference>
<evidence type="ECO:0000259" key="2">
    <source>
        <dbReference type="Pfam" id="PF01464"/>
    </source>
</evidence>
<dbReference type="Gene3D" id="1.10.530.10">
    <property type="match status" value="1"/>
</dbReference>
<dbReference type="OrthoDB" id="9815002at2"/>
<sequence length="149" mass="16248">MLLTSPAAGDSVVALRLLAIEPIIDTISVRHGVDPALIKAIIDVESRFLRTARSSKGAVGVMQLMPATAQYYGLTDPFDPSQNIEAGVLHLKSLLLRYNGNIALALAAYNAGAQSVFRNGKRIPPYRETMDYVPTVLARYASYRREGKD</sequence>
<dbReference type="PANTHER" id="PTHR37423:SF2">
    <property type="entry name" value="MEMBRANE-BOUND LYTIC MUREIN TRANSGLYCOSYLASE C"/>
    <property type="match status" value="1"/>
</dbReference>
<dbReference type="EMBL" id="AHJE01000012">
    <property type="protein sequence ID" value="EHP44243.1"/>
    <property type="molecule type" value="Genomic_DNA"/>
</dbReference>
<name>H1S027_9BURK</name>
<protein>
    <submittedName>
        <fullName evidence="3">Lytic transglycosylase</fullName>
    </submittedName>
</protein>
<dbReference type="SUPFAM" id="SSF53955">
    <property type="entry name" value="Lysozyme-like"/>
    <property type="match status" value="1"/>
</dbReference>
<dbReference type="PATRIC" id="fig|1127483.3.peg.931"/>
<comment type="caution">
    <text evidence="3">The sequence shown here is derived from an EMBL/GenBank/DDBJ whole genome shotgun (WGS) entry which is preliminary data.</text>
</comment>
<comment type="similarity">
    <text evidence="1">Belongs to the transglycosylase Slt family.</text>
</comment>
<proteinExistence type="inferred from homology"/>
<evidence type="ECO:0000313" key="3">
    <source>
        <dbReference type="EMBL" id="EHP44243.1"/>
    </source>
</evidence>
<dbReference type="AlphaFoldDB" id="H1S027"/>
<evidence type="ECO:0000256" key="1">
    <source>
        <dbReference type="ARBA" id="ARBA00007734"/>
    </source>
</evidence>